<comment type="similarity">
    <text evidence="2">Belongs to the bacterial solute-binding protein 7 family.</text>
</comment>
<name>A0A7S9LNU6_9RHOB</name>
<gene>
    <name evidence="7" type="primary">dctP</name>
    <name evidence="7" type="ORF">I0K15_11900</name>
</gene>
<feature type="chain" id="PRO_5032530914" evidence="6">
    <location>
        <begin position="18"/>
        <end position="334"/>
    </location>
</feature>
<dbReference type="RefSeq" id="WP_196101739.1">
    <property type="nucleotide sequence ID" value="NZ_CP064942.1"/>
</dbReference>
<dbReference type="EMBL" id="CP064942">
    <property type="protein sequence ID" value="QPH52528.1"/>
    <property type="molecule type" value="Genomic_DNA"/>
</dbReference>
<dbReference type="NCBIfam" id="NF037995">
    <property type="entry name" value="TRAP_S1"/>
    <property type="match status" value="1"/>
</dbReference>
<dbReference type="InterPro" id="IPR038404">
    <property type="entry name" value="TRAP_DctP_sf"/>
</dbReference>
<keyword evidence="4 6" id="KW-0732">Signal</keyword>
<dbReference type="Proteomes" id="UP000594800">
    <property type="component" value="Chromosome"/>
</dbReference>
<keyword evidence="3" id="KW-0813">Transport</keyword>
<dbReference type="Gene3D" id="3.40.190.170">
    <property type="entry name" value="Bacterial extracellular solute-binding protein, family 7"/>
    <property type="match status" value="1"/>
</dbReference>
<accession>A0A7S9LNU6</accession>
<evidence type="ECO:0000256" key="3">
    <source>
        <dbReference type="ARBA" id="ARBA00022448"/>
    </source>
</evidence>
<reference evidence="7 8" key="1">
    <citation type="submission" date="2020-11" db="EMBL/GenBank/DDBJ databases">
        <title>Description of Pontivivens ytuae sp. nov. isolated from deep sea sediment of Mariana Trench.</title>
        <authorList>
            <person name="Wang Z."/>
            <person name="Sun Q.-L."/>
            <person name="Xu X.-D."/>
            <person name="Tang Y.-Z."/>
            <person name="Zhang J."/>
        </authorList>
    </citation>
    <scope>NUCLEOTIDE SEQUENCE [LARGE SCALE GENOMIC DNA]</scope>
    <source>
        <strain evidence="7 8">MT2928</strain>
    </source>
</reference>
<dbReference type="GO" id="GO:0042597">
    <property type="term" value="C:periplasmic space"/>
    <property type="evidence" value="ECO:0007669"/>
    <property type="project" value="UniProtKB-SubCell"/>
</dbReference>
<dbReference type="PANTHER" id="PTHR33376">
    <property type="match status" value="1"/>
</dbReference>
<keyword evidence="8" id="KW-1185">Reference proteome</keyword>
<dbReference type="PANTHER" id="PTHR33376:SF7">
    <property type="entry name" value="C4-DICARBOXYLATE-BINDING PROTEIN DCTB"/>
    <property type="match status" value="1"/>
</dbReference>
<evidence type="ECO:0000313" key="7">
    <source>
        <dbReference type="EMBL" id="QPH52528.1"/>
    </source>
</evidence>
<protein>
    <submittedName>
        <fullName evidence="7">TRAP transporter substrate-binding protein DctP</fullName>
    </submittedName>
</protein>
<evidence type="ECO:0000256" key="2">
    <source>
        <dbReference type="ARBA" id="ARBA00009023"/>
    </source>
</evidence>
<dbReference type="InterPro" id="IPR018389">
    <property type="entry name" value="DctP_fam"/>
</dbReference>
<keyword evidence="5" id="KW-0574">Periplasm</keyword>
<evidence type="ECO:0000313" key="8">
    <source>
        <dbReference type="Proteomes" id="UP000594800"/>
    </source>
</evidence>
<feature type="signal peptide" evidence="6">
    <location>
        <begin position="1"/>
        <end position="17"/>
    </location>
</feature>
<dbReference type="GO" id="GO:0055085">
    <property type="term" value="P:transmembrane transport"/>
    <property type="evidence" value="ECO:0007669"/>
    <property type="project" value="InterPro"/>
</dbReference>
<dbReference type="Pfam" id="PF03480">
    <property type="entry name" value="DctP"/>
    <property type="match status" value="1"/>
</dbReference>
<dbReference type="AlphaFoldDB" id="A0A7S9LNU6"/>
<organism evidence="7 8">
    <name type="scientific">Pontivivens ytuae</name>
    <dbReference type="NCBI Taxonomy" id="2789856"/>
    <lineage>
        <taxon>Bacteria</taxon>
        <taxon>Pseudomonadati</taxon>
        <taxon>Pseudomonadota</taxon>
        <taxon>Alphaproteobacteria</taxon>
        <taxon>Rhodobacterales</taxon>
        <taxon>Paracoccaceae</taxon>
        <taxon>Pontivivens</taxon>
    </lineage>
</organism>
<dbReference type="KEGG" id="poz:I0K15_11900"/>
<proteinExistence type="inferred from homology"/>
<sequence>MLRAALLLTLLSGPALAVCDPGEVTIRFPHDAPATGHPKGEAAAFLADLVNRELDGRACMVVEAEAGDYSDAEVLAGLADGRWQMAAPSMGNMGEISPRFLVFDLPFLFRDMAVVLEYQESNLGRGLLTEAVDEGLLGLAFWADGMKAMSATRRLEAPTDLEGLTFGTQDALIEQDYFAELGAETHLLSPIAMAEALQTGRVAGQNSTWTDISARGLHYAHDSVTESNHGLVQYMLVTAPDFWEGLDPELRAELELLIELVSLERNRFAFELANMSKMQIRQDQVRVVQLDDVQRHAWVVAMQPTWFRFGGEIGFDQIAAVIHTERGAGSMIDR</sequence>
<evidence type="ECO:0000256" key="6">
    <source>
        <dbReference type="SAM" id="SignalP"/>
    </source>
</evidence>
<evidence type="ECO:0000256" key="1">
    <source>
        <dbReference type="ARBA" id="ARBA00004418"/>
    </source>
</evidence>
<evidence type="ECO:0000256" key="4">
    <source>
        <dbReference type="ARBA" id="ARBA00022729"/>
    </source>
</evidence>
<evidence type="ECO:0000256" key="5">
    <source>
        <dbReference type="ARBA" id="ARBA00022764"/>
    </source>
</evidence>
<comment type="subcellular location">
    <subcellularLocation>
        <location evidence="1">Periplasm</location>
    </subcellularLocation>
</comment>